<evidence type="ECO:0000313" key="1">
    <source>
        <dbReference type="EMBL" id="GLQ89108.1"/>
    </source>
</evidence>
<evidence type="ECO:0008006" key="3">
    <source>
        <dbReference type="Google" id="ProtNLM"/>
    </source>
</evidence>
<evidence type="ECO:0000313" key="2">
    <source>
        <dbReference type="Proteomes" id="UP001156627"/>
    </source>
</evidence>
<proteinExistence type="predicted"/>
<dbReference type="InterPro" id="IPR031325">
    <property type="entry name" value="RHS_repeat"/>
</dbReference>
<dbReference type="Pfam" id="PF05593">
    <property type="entry name" value="RHS_repeat"/>
    <property type="match status" value="1"/>
</dbReference>
<sequence>MLWLTHIGNSARGCDKDGNATGISVAGETWGYGYNGRGRLTVVEATCVWWMVYIYGKPGQQ</sequence>
<comment type="caution">
    <text evidence="1">The sequence shown here is derived from an EMBL/GenBank/DDBJ whole genome shotgun (WGS) entry which is preliminary data.</text>
</comment>
<organism evidence="1 2">
    <name type="scientific">Dyella flagellata</name>
    <dbReference type="NCBI Taxonomy" id="1867833"/>
    <lineage>
        <taxon>Bacteria</taxon>
        <taxon>Pseudomonadati</taxon>
        <taxon>Pseudomonadota</taxon>
        <taxon>Gammaproteobacteria</taxon>
        <taxon>Lysobacterales</taxon>
        <taxon>Rhodanobacteraceae</taxon>
        <taxon>Dyella</taxon>
    </lineage>
</organism>
<dbReference type="EMBL" id="BSOA01000028">
    <property type="protein sequence ID" value="GLQ89108.1"/>
    <property type="molecule type" value="Genomic_DNA"/>
</dbReference>
<name>A0ABQ5XDD5_9GAMM</name>
<dbReference type="Proteomes" id="UP001156627">
    <property type="component" value="Unassembled WGS sequence"/>
</dbReference>
<accession>A0ABQ5XDD5</accession>
<dbReference type="NCBIfam" id="TIGR01643">
    <property type="entry name" value="YD_repeat_2x"/>
    <property type="match status" value="1"/>
</dbReference>
<gene>
    <name evidence="1" type="ORF">GCM10007898_26800</name>
</gene>
<protein>
    <recommendedName>
        <fullName evidence="3">YD repeat-containing protein</fullName>
    </recommendedName>
</protein>
<reference evidence="2" key="1">
    <citation type="journal article" date="2019" name="Int. J. Syst. Evol. Microbiol.">
        <title>The Global Catalogue of Microorganisms (GCM) 10K type strain sequencing project: providing services to taxonomists for standard genome sequencing and annotation.</title>
        <authorList>
            <consortium name="The Broad Institute Genomics Platform"/>
            <consortium name="The Broad Institute Genome Sequencing Center for Infectious Disease"/>
            <person name="Wu L."/>
            <person name="Ma J."/>
        </authorList>
    </citation>
    <scope>NUCLEOTIDE SEQUENCE [LARGE SCALE GENOMIC DNA]</scope>
    <source>
        <strain evidence="2">NBRC 111981</strain>
    </source>
</reference>
<dbReference type="InterPro" id="IPR006530">
    <property type="entry name" value="YD"/>
</dbReference>
<keyword evidence="2" id="KW-1185">Reference proteome</keyword>